<comment type="subcellular location">
    <subcellularLocation>
        <location evidence="2">Cell membrane</location>
        <topology evidence="2">Multi-pass membrane protein</topology>
    </subcellularLocation>
</comment>
<evidence type="ECO:0000256" key="3">
    <source>
        <dbReference type="ARBA" id="ARBA00007931"/>
    </source>
</evidence>
<dbReference type="EMBL" id="MHKQ01000011">
    <property type="protein sequence ID" value="OGY94174.1"/>
    <property type="molecule type" value="Genomic_DNA"/>
</dbReference>
<comment type="cofactor">
    <cofactor evidence="1">
        <name>Zn(2+)</name>
        <dbReference type="ChEBI" id="CHEBI:29105"/>
    </cofactor>
</comment>
<evidence type="ECO:0000313" key="15">
    <source>
        <dbReference type="EMBL" id="OGY94174.1"/>
    </source>
</evidence>
<dbReference type="CDD" id="cd06158">
    <property type="entry name" value="S2P-M50_like_1"/>
    <property type="match status" value="1"/>
</dbReference>
<keyword evidence="4" id="KW-1003">Cell membrane</keyword>
<evidence type="ECO:0000256" key="2">
    <source>
        <dbReference type="ARBA" id="ARBA00004651"/>
    </source>
</evidence>
<keyword evidence="7" id="KW-0479">Metal-binding</keyword>
<comment type="similarity">
    <text evidence="3">Belongs to the peptidase M50B family.</text>
</comment>
<dbReference type="Proteomes" id="UP000177626">
    <property type="component" value="Unassembled WGS sequence"/>
</dbReference>
<dbReference type="GO" id="GO:0046872">
    <property type="term" value="F:metal ion binding"/>
    <property type="evidence" value="ECO:0007669"/>
    <property type="project" value="UniProtKB-KW"/>
</dbReference>
<evidence type="ECO:0000256" key="13">
    <source>
        <dbReference type="SAM" id="Phobius"/>
    </source>
</evidence>
<keyword evidence="9" id="KW-0862">Zinc</keyword>
<feature type="transmembrane region" description="Helical" evidence="13">
    <location>
        <begin position="51"/>
        <end position="72"/>
    </location>
</feature>
<dbReference type="GO" id="GO:0008237">
    <property type="term" value="F:metallopeptidase activity"/>
    <property type="evidence" value="ECO:0007669"/>
    <property type="project" value="UniProtKB-KW"/>
</dbReference>
<dbReference type="PANTHER" id="PTHR35864">
    <property type="entry name" value="ZINC METALLOPROTEASE MJ0611-RELATED"/>
    <property type="match status" value="1"/>
</dbReference>
<reference evidence="15 16" key="1">
    <citation type="journal article" date="2016" name="Nat. Commun.">
        <title>Thousands of microbial genomes shed light on interconnected biogeochemical processes in an aquifer system.</title>
        <authorList>
            <person name="Anantharaman K."/>
            <person name="Brown C.T."/>
            <person name="Hug L.A."/>
            <person name="Sharon I."/>
            <person name="Castelle C.J."/>
            <person name="Probst A.J."/>
            <person name="Thomas B.C."/>
            <person name="Singh A."/>
            <person name="Wilkins M.J."/>
            <person name="Karaoz U."/>
            <person name="Brodie E.L."/>
            <person name="Williams K.H."/>
            <person name="Hubbard S.S."/>
            <person name="Banfield J.F."/>
        </authorList>
    </citation>
    <scope>NUCLEOTIDE SEQUENCE [LARGE SCALE GENOMIC DNA]</scope>
</reference>
<protein>
    <recommendedName>
        <fullName evidence="14">Peptidase M50 domain-containing protein</fullName>
    </recommendedName>
</protein>
<feature type="transmembrane region" description="Helical" evidence="13">
    <location>
        <begin position="177"/>
        <end position="208"/>
    </location>
</feature>
<keyword evidence="5" id="KW-0645">Protease</keyword>
<dbReference type="InterPro" id="IPR008915">
    <property type="entry name" value="Peptidase_M50"/>
</dbReference>
<evidence type="ECO:0000259" key="14">
    <source>
        <dbReference type="Pfam" id="PF02163"/>
    </source>
</evidence>
<sequence>MLISTLFSEPSLFLIVILSIIYALTVHEFSHALAATYLGDNTAKYSGRLNLNPLSHLEIFGTLMLLFAGFGWGKPVPVNPFNLRFKRWGEAIVSLAGPVSNFISAAIFVALASLLVRFMPAGSLLFDFLFYLIFINFVLGVFNLIPIPPLDGSKVLFAILPANFEGFKRSFSVNGPWVLLGLIFLDNFVGVNIFGHIFQFFINIIYLLF</sequence>
<evidence type="ECO:0000256" key="5">
    <source>
        <dbReference type="ARBA" id="ARBA00022670"/>
    </source>
</evidence>
<keyword evidence="12 13" id="KW-0472">Membrane</keyword>
<evidence type="ECO:0000313" key="16">
    <source>
        <dbReference type="Proteomes" id="UP000177626"/>
    </source>
</evidence>
<evidence type="ECO:0000256" key="9">
    <source>
        <dbReference type="ARBA" id="ARBA00022833"/>
    </source>
</evidence>
<evidence type="ECO:0000256" key="12">
    <source>
        <dbReference type="ARBA" id="ARBA00023136"/>
    </source>
</evidence>
<evidence type="ECO:0000256" key="11">
    <source>
        <dbReference type="ARBA" id="ARBA00023049"/>
    </source>
</evidence>
<dbReference type="AlphaFoldDB" id="A0A1G2BYG6"/>
<organism evidence="15 16">
    <name type="scientific">Candidatus Komeilibacteria bacterium RIFOXYC1_FULL_37_11</name>
    <dbReference type="NCBI Taxonomy" id="1798555"/>
    <lineage>
        <taxon>Bacteria</taxon>
        <taxon>Candidatus Komeiliibacteriota</taxon>
    </lineage>
</organism>
<comment type="caution">
    <text evidence="15">The sequence shown here is derived from an EMBL/GenBank/DDBJ whole genome shotgun (WGS) entry which is preliminary data.</text>
</comment>
<proteinExistence type="inferred from homology"/>
<feature type="domain" description="Peptidase M50" evidence="14">
    <location>
        <begin position="125"/>
        <end position="164"/>
    </location>
</feature>
<dbReference type="Pfam" id="PF02163">
    <property type="entry name" value="Peptidase_M50"/>
    <property type="match status" value="1"/>
</dbReference>
<accession>A0A1G2BYG6</accession>
<dbReference type="GO" id="GO:0006508">
    <property type="term" value="P:proteolysis"/>
    <property type="evidence" value="ECO:0007669"/>
    <property type="project" value="UniProtKB-KW"/>
</dbReference>
<keyword evidence="11" id="KW-0482">Metalloprotease</keyword>
<evidence type="ECO:0000256" key="10">
    <source>
        <dbReference type="ARBA" id="ARBA00022989"/>
    </source>
</evidence>
<feature type="transmembrane region" description="Helical" evidence="13">
    <location>
        <begin position="128"/>
        <end position="147"/>
    </location>
</feature>
<dbReference type="InterPro" id="IPR044537">
    <property type="entry name" value="Rip2-like"/>
</dbReference>
<evidence type="ECO:0000256" key="4">
    <source>
        <dbReference type="ARBA" id="ARBA00022475"/>
    </source>
</evidence>
<gene>
    <name evidence="15" type="ORF">A2406_01700</name>
</gene>
<evidence type="ECO:0000256" key="8">
    <source>
        <dbReference type="ARBA" id="ARBA00022801"/>
    </source>
</evidence>
<keyword evidence="8" id="KW-0378">Hydrolase</keyword>
<evidence type="ECO:0000256" key="6">
    <source>
        <dbReference type="ARBA" id="ARBA00022692"/>
    </source>
</evidence>
<keyword evidence="6 13" id="KW-0812">Transmembrane</keyword>
<feature type="transmembrane region" description="Helical" evidence="13">
    <location>
        <begin position="92"/>
        <end position="116"/>
    </location>
</feature>
<keyword evidence="10 13" id="KW-1133">Transmembrane helix</keyword>
<dbReference type="GO" id="GO:0005886">
    <property type="term" value="C:plasma membrane"/>
    <property type="evidence" value="ECO:0007669"/>
    <property type="project" value="UniProtKB-SubCell"/>
</dbReference>
<feature type="transmembrane region" description="Helical" evidence="13">
    <location>
        <begin position="12"/>
        <end position="39"/>
    </location>
</feature>
<evidence type="ECO:0000256" key="1">
    <source>
        <dbReference type="ARBA" id="ARBA00001947"/>
    </source>
</evidence>
<dbReference type="PANTHER" id="PTHR35864:SF1">
    <property type="entry name" value="ZINC METALLOPROTEASE YWHC-RELATED"/>
    <property type="match status" value="1"/>
</dbReference>
<evidence type="ECO:0000256" key="7">
    <source>
        <dbReference type="ARBA" id="ARBA00022723"/>
    </source>
</evidence>
<dbReference type="InterPro" id="IPR052348">
    <property type="entry name" value="Metallopeptidase_M50B"/>
</dbReference>
<name>A0A1G2BYG6_9BACT</name>